<organism evidence="3 4">
    <name type="scientific">Prevotella heparinolytica</name>
    <dbReference type="NCBI Taxonomy" id="28113"/>
    <lineage>
        <taxon>Bacteria</taxon>
        <taxon>Pseudomonadati</taxon>
        <taxon>Bacteroidota</taxon>
        <taxon>Bacteroidia</taxon>
        <taxon>Bacteroidales</taxon>
        <taxon>Bacteroidaceae</taxon>
        <taxon>Bacteroides</taxon>
    </lineage>
</organism>
<dbReference type="OrthoDB" id="9774819at2"/>
<evidence type="ECO:0000259" key="1">
    <source>
        <dbReference type="Pfam" id="PF22515"/>
    </source>
</evidence>
<proteinExistence type="predicted"/>
<dbReference type="Proteomes" id="UP000396835">
    <property type="component" value="Unassembled WGS sequence"/>
</dbReference>
<dbReference type="Pfam" id="PF22515">
    <property type="entry name" value="DUF6996"/>
    <property type="match status" value="1"/>
</dbReference>
<dbReference type="InterPro" id="IPR054265">
    <property type="entry name" value="DUF6996"/>
</dbReference>
<dbReference type="Pfam" id="PF22518">
    <property type="entry name" value="DUF6997"/>
    <property type="match status" value="1"/>
</dbReference>
<feature type="domain" description="DUF6996" evidence="1">
    <location>
        <begin position="4"/>
        <end position="81"/>
    </location>
</feature>
<dbReference type="InterPro" id="IPR054266">
    <property type="entry name" value="DUF6997"/>
</dbReference>
<evidence type="ECO:0000313" key="3">
    <source>
        <dbReference type="EMBL" id="VFB14757.1"/>
    </source>
</evidence>
<reference evidence="3 4" key="1">
    <citation type="submission" date="2019-02" db="EMBL/GenBank/DDBJ databases">
        <authorList>
            <consortium name="Pathogen Informatics"/>
        </authorList>
    </citation>
    <scope>NUCLEOTIDE SEQUENCE [LARGE SCALE GENOMIC DNA]</scope>
    <source>
        <strain evidence="3 4">3012STDY7078512</strain>
    </source>
</reference>
<dbReference type="REBASE" id="377759">
    <property type="entry name" value="R2.Bhe78512ORF2320P"/>
</dbReference>
<evidence type="ECO:0000259" key="2">
    <source>
        <dbReference type="Pfam" id="PF22518"/>
    </source>
</evidence>
<gene>
    <name evidence="3" type="ORF">NCTC7812_02322</name>
</gene>
<dbReference type="EMBL" id="CAACYH010000004">
    <property type="protein sequence ID" value="VFB14757.1"/>
    <property type="molecule type" value="Genomic_DNA"/>
</dbReference>
<dbReference type="RefSeq" id="WP_131752605.1">
    <property type="nucleotide sequence ID" value="NZ_CAACYH010000004.1"/>
</dbReference>
<sequence>MASDKAWNKIFSDYKINSHDFNKGPFILSAYQIKMACQNFTATGDKEPRILCKQDTRSDRPSIFVKNGLFILPKKNGYYYILKGEGYIDVPEINTPIQTYKSKLDFELESSIVGDSEMQFLDFAYANSLIRTFMSDPSLVLTIRGRKYTPDFSFKVGNNKLHISSVQTEVDAGYEGKTSIVLIEAKNFSATNVIIRQLYYPYRQWSEKTSKVVYPVFFEKREINGEKIFYIWQFQFTDIEDYNSIKLVKSGRYRIQTP</sequence>
<protein>
    <submittedName>
        <fullName evidence="3">Uncharacterized protein</fullName>
    </submittedName>
</protein>
<accession>A0A449I5Q7</accession>
<feature type="domain" description="DUF6997" evidence="2">
    <location>
        <begin position="84"/>
        <end position="253"/>
    </location>
</feature>
<dbReference type="AlphaFoldDB" id="A0A449I5Q7"/>
<evidence type="ECO:0000313" key="4">
    <source>
        <dbReference type="Proteomes" id="UP000396835"/>
    </source>
</evidence>
<name>A0A449I5Q7_9BACE</name>